<feature type="domain" description="STAS" evidence="1">
    <location>
        <begin position="1"/>
        <end position="62"/>
    </location>
</feature>
<dbReference type="InterPro" id="IPR002645">
    <property type="entry name" value="STAS_dom"/>
</dbReference>
<evidence type="ECO:0000259" key="1">
    <source>
        <dbReference type="PROSITE" id="PS50801"/>
    </source>
</evidence>
<protein>
    <submittedName>
        <fullName evidence="2">STAS domain-containing protein</fullName>
    </submittedName>
</protein>
<evidence type="ECO:0000313" key="3">
    <source>
        <dbReference type="Proteomes" id="UP001595962"/>
    </source>
</evidence>
<dbReference type="InterPro" id="IPR058548">
    <property type="entry name" value="MlaB-like_STAS"/>
</dbReference>
<evidence type="ECO:0000313" key="2">
    <source>
        <dbReference type="EMBL" id="MFC4653496.1"/>
    </source>
</evidence>
<comment type="caution">
    <text evidence="2">The sequence shown here is derived from an EMBL/GenBank/DDBJ whole genome shotgun (WGS) entry which is preliminary data.</text>
</comment>
<dbReference type="CDD" id="cd07043">
    <property type="entry name" value="STAS_anti-anti-sigma_factors"/>
    <property type="match status" value="1"/>
</dbReference>
<accession>A0ABV9JGD0</accession>
<dbReference type="PROSITE" id="PS50801">
    <property type="entry name" value="STAS"/>
    <property type="match status" value="1"/>
</dbReference>
<keyword evidence="3" id="KW-1185">Reference proteome</keyword>
<gene>
    <name evidence="2" type="ORF">ACFO3I_00520</name>
</gene>
<proteinExistence type="predicted"/>
<dbReference type="RefSeq" id="WP_377330842.1">
    <property type="nucleotide sequence ID" value="NZ_JBHSGB010000001.1"/>
</dbReference>
<dbReference type="EMBL" id="JBHSGB010000001">
    <property type="protein sequence ID" value="MFC4653496.1"/>
    <property type="molecule type" value="Genomic_DNA"/>
</dbReference>
<dbReference type="SUPFAM" id="SSF52091">
    <property type="entry name" value="SpoIIaa-like"/>
    <property type="match status" value="1"/>
</dbReference>
<reference evidence="3" key="1">
    <citation type="journal article" date="2019" name="Int. J. Syst. Evol. Microbiol.">
        <title>The Global Catalogue of Microorganisms (GCM) 10K type strain sequencing project: providing services to taxonomists for standard genome sequencing and annotation.</title>
        <authorList>
            <consortium name="The Broad Institute Genomics Platform"/>
            <consortium name="The Broad Institute Genome Sequencing Center for Infectious Disease"/>
            <person name="Wu L."/>
            <person name="Ma J."/>
        </authorList>
    </citation>
    <scope>NUCLEOTIDE SEQUENCE [LARGE SCALE GENOMIC DNA]</scope>
    <source>
        <strain evidence="3">DT28</strain>
    </source>
</reference>
<sequence length="97" mass="11218">MTVQITPKADFLVVEFDQDFSIFSVRDYYSSLLKLADLPQENIILDLCAVQDFDSSGLQLLLWLRQHWPEKHFTLTHGDNPAVSRVLDLYKTEFQAA</sequence>
<dbReference type="Proteomes" id="UP001595962">
    <property type="component" value="Unassembled WGS sequence"/>
</dbReference>
<name>A0ABV9JGD0_9GAMM</name>
<dbReference type="InterPro" id="IPR036513">
    <property type="entry name" value="STAS_dom_sf"/>
</dbReference>
<dbReference type="Gene3D" id="3.30.750.24">
    <property type="entry name" value="STAS domain"/>
    <property type="match status" value="1"/>
</dbReference>
<dbReference type="Pfam" id="PF13466">
    <property type="entry name" value="STAS_2"/>
    <property type="match status" value="1"/>
</dbReference>
<organism evidence="2 3">
    <name type="scientific">Rheinheimera marina</name>
    <dbReference type="NCBI Taxonomy" id="1774958"/>
    <lineage>
        <taxon>Bacteria</taxon>
        <taxon>Pseudomonadati</taxon>
        <taxon>Pseudomonadota</taxon>
        <taxon>Gammaproteobacteria</taxon>
        <taxon>Chromatiales</taxon>
        <taxon>Chromatiaceae</taxon>
        <taxon>Rheinheimera</taxon>
    </lineage>
</organism>